<evidence type="ECO:0000256" key="2">
    <source>
        <dbReference type="SAM" id="Phobius"/>
    </source>
</evidence>
<dbReference type="Proteomes" id="UP000822688">
    <property type="component" value="Chromosome 8"/>
</dbReference>
<keyword evidence="2" id="KW-1133">Transmembrane helix</keyword>
<dbReference type="AlphaFoldDB" id="A0A8T0H0X2"/>
<feature type="transmembrane region" description="Helical" evidence="2">
    <location>
        <begin position="43"/>
        <end position="69"/>
    </location>
</feature>
<dbReference type="EMBL" id="CM026429">
    <property type="protein sequence ID" value="KAG0564457.1"/>
    <property type="molecule type" value="Genomic_DNA"/>
</dbReference>
<feature type="compositionally biased region" description="Acidic residues" evidence="1">
    <location>
        <begin position="93"/>
        <end position="104"/>
    </location>
</feature>
<dbReference type="OrthoDB" id="10561283at2759"/>
<evidence type="ECO:0000256" key="1">
    <source>
        <dbReference type="SAM" id="MobiDB-lite"/>
    </source>
</evidence>
<proteinExistence type="predicted"/>
<evidence type="ECO:0000313" key="4">
    <source>
        <dbReference type="Proteomes" id="UP000822688"/>
    </source>
</evidence>
<accession>A0A8T0H0X2</accession>
<organism evidence="3 4">
    <name type="scientific">Ceratodon purpureus</name>
    <name type="common">Fire moss</name>
    <name type="synonym">Dicranum purpureum</name>
    <dbReference type="NCBI Taxonomy" id="3225"/>
    <lineage>
        <taxon>Eukaryota</taxon>
        <taxon>Viridiplantae</taxon>
        <taxon>Streptophyta</taxon>
        <taxon>Embryophyta</taxon>
        <taxon>Bryophyta</taxon>
        <taxon>Bryophytina</taxon>
        <taxon>Bryopsida</taxon>
        <taxon>Dicranidae</taxon>
        <taxon>Pseudoditrichales</taxon>
        <taxon>Ditrichaceae</taxon>
        <taxon>Ceratodon</taxon>
    </lineage>
</organism>
<gene>
    <name evidence="3" type="ORF">KC19_8G111700</name>
</gene>
<keyword evidence="2" id="KW-0472">Membrane</keyword>
<sequence length="113" mass="12083">MFLGSFCEVLRFCGVLRGGHSRVWKAGGLEVGAMGRVGAGRGLFGTLVVAVAGILLTWATFELALLPILRPTRRAIDKSLDPAAEEAVVRTAEEEEEKENEDLETGVAPGKDE</sequence>
<reference evidence="3" key="1">
    <citation type="submission" date="2020-06" db="EMBL/GenBank/DDBJ databases">
        <title>WGS assembly of Ceratodon purpureus strain R40.</title>
        <authorList>
            <person name="Carey S.B."/>
            <person name="Jenkins J."/>
            <person name="Shu S."/>
            <person name="Lovell J.T."/>
            <person name="Sreedasyam A."/>
            <person name="Maumus F."/>
            <person name="Tiley G.P."/>
            <person name="Fernandez-Pozo N."/>
            <person name="Barry K."/>
            <person name="Chen C."/>
            <person name="Wang M."/>
            <person name="Lipzen A."/>
            <person name="Daum C."/>
            <person name="Saski C.A."/>
            <person name="Payton A.C."/>
            <person name="Mcbreen J.C."/>
            <person name="Conrad R.E."/>
            <person name="Kollar L.M."/>
            <person name="Olsson S."/>
            <person name="Huttunen S."/>
            <person name="Landis J.B."/>
            <person name="Wickett N.J."/>
            <person name="Johnson M.G."/>
            <person name="Rensing S.A."/>
            <person name="Grimwood J."/>
            <person name="Schmutz J."/>
            <person name="Mcdaniel S.F."/>
        </authorList>
    </citation>
    <scope>NUCLEOTIDE SEQUENCE</scope>
    <source>
        <strain evidence="3">R40</strain>
    </source>
</reference>
<name>A0A8T0H0X2_CERPU</name>
<comment type="caution">
    <text evidence="3">The sequence shown here is derived from an EMBL/GenBank/DDBJ whole genome shotgun (WGS) entry which is preliminary data.</text>
</comment>
<keyword evidence="4" id="KW-1185">Reference proteome</keyword>
<evidence type="ECO:0000313" key="3">
    <source>
        <dbReference type="EMBL" id="KAG0564457.1"/>
    </source>
</evidence>
<feature type="region of interest" description="Disordered" evidence="1">
    <location>
        <begin position="87"/>
        <end position="113"/>
    </location>
</feature>
<protein>
    <submittedName>
        <fullName evidence="3">Uncharacterized protein</fullName>
    </submittedName>
</protein>
<keyword evidence="2" id="KW-0812">Transmembrane</keyword>